<accession>A0A0H4WSP0</accession>
<name>A0A0H4WSP0_9BACT</name>
<dbReference type="PATRIC" id="fig|1297742.4.peg.1304"/>
<proteinExistence type="predicted"/>
<evidence type="ECO:0000313" key="2">
    <source>
        <dbReference type="EMBL" id="AKQ64375.1"/>
    </source>
</evidence>
<keyword evidence="3" id="KW-1185">Reference proteome</keyword>
<protein>
    <submittedName>
        <fullName evidence="2">Uncharacterized protein</fullName>
    </submittedName>
</protein>
<dbReference type="STRING" id="1297742.A176_001287"/>
<reference evidence="2 3" key="1">
    <citation type="journal article" date="2016" name="PLoS ONE">
        <title>Complete Genome Sequence and Comparative Genomics of a Novel Myxobacterium Myxococcus hansupus.</title>
        <authorList>
            <person name="Sharma G."/>
            <person name="Narwani T."/>
            <person name="Subramanian S."/>
        </authorList>
    </citation>
    <scope>NUCLEOTIDE SEQUENCE [LARGE SCALE GENOMIC DNA]</scope>
    <source>
        <strain evidence="3">mixupus</strain>
    </source>
</reference>
<organism evidence="2 3">
    <name type="scientific">Pseudomyxococcus hansupus</name>
    <dbReference type="NCBI Taxonomy" id="1297742"/>
    <lineage>
        <taxon>Bacteria</taxon>
        <taxon>Pseudomonadati</taxon>
        <taxon>Myxococcota</taxon>
        <taxon>Myxococcia</taxon>
        <taxon>Myxococcales</taxon>
        <taxon>Cystobacterineae</taxon>
        <taxon>Myxococcaceae</taxon>
        <taxon>Pseudomyxococcus</taxon>
    </lineage>
</organism>
<feature type="compositionally biased region" description="Basic and acidic residues" evidence="1">
    <location>
        <begin position="16"/>
        <end position="27"/>
    </location>
</feature>
<dbReference type="EMBL" id="CP012109">
    <property type="protein sequence ID" value="AKQ64375.1"/>
    <property type="molecule type" value="Genomic_DNA"/>
</dbReference>
<feature type="region of interest" description="Disordered" evidence="1">
    <location>
        <begin position="1"/>
        <end position="38"/>
    </location>
</feature>
<gene>
    <name evidence="2" type="ORF">A176_001287</name>
</gene>
<dbReference type="AlphaFoldDB" id="A0A0H4WSP0"/>
<dbReference type="KEGG" id="mym:A176_001287"/>
<evidence type="ECO:0000313" key="3">
    <source>
        <dbReference type="Proteomes" id="UP000009026"/>
    </source>
</evidence>
<sequence>MTGARWLSHSSTDPSLRMDGRRVESLVERPASSNERRD</sequence>
<dbReference type="Proteomes" id="UP000009026">
    <property type="component" value="Chromosome"/>
</dbReference>
<evidence type="ECO:0000256" key="1">
    <source>
        <dbReference type="SAM" id="MobiDB-lite"/>
    </source>
</evidence>